<accession>A0A914LG42</accession>
<dbReference type="AlphaFoldDB" id="A0A914LG42"/>
<organism evidence="1 2">
    <name type="scientific">Meloidogyne incognita</name>
    <name type="common">Southern root-knot nematode worm</name>
    <name type="synonym">Oxyuris incognita</name>
    <dbReference type="NCBI Taxonomy" id="6306"/>
    <lineage>
        <taxon>Eukaryota</taxon>
        <taxon>Metazoa</taxon>
        <taxon>Ecdysozoa</taxon>
        <taxon>Nematoda</taxon>
        <taxon>Chromadorea</taxon>
        <taxon>Rhabditida</taxon>
        <taxon>Tylenchina</taxon>
        <taxon>Tylenchomorpha</taxon>
        <taxon>Tylenchoidea</taxon>
        <taxon>Meloidogynidae</taxon>
        <taxon>Meloidogyninae</taxon>
        <taxon>Meloidogyne</taxon>
        <taxon>Meloidogyne incognita group</taxon>
    </lineage>
</organism>
<keyword evidence="1" id="KW-1185">Reference proteome</keyword>
<proteinExistence type="predicted"/>
<sequence length="55" mass="6501">MFEDLPLEIECSFNEVTENPRILKSGSRRSYRLLIANELFWLSPVDEVDSLQRFP</sequence>
<evidence type="ECO:0000313" key="2">
    <source>
        <dbReference type="WBParaSite" id="Minc3s00496g13296"/>
    </source>
</evidence>
<dbReference type="Proteomes" id="UP000887563">
    <property type="component" value="Unplaced"/>
</dbReference>
<evidence type="ECO:0000313" key="1">
    <source>
        <dbReference type="Proteomes" id="UP000887563"/>
    </source>
</evidence>
<name>A0A914LG42_MELIC</name>
<protein>
    <submittedName>
        <fullName evidence="2">Uncharacterized protein</fullName>
    </submittedName>
</protein>
<reference evidence="2" key="1">
    <citation type="submission" date="2022-11" db="UniProtKB">
        <authorList>
            <consortium name="WormBaseParasite"/>
        </authorList>
    </citation>
    <scope>IDENTIFICATION</scope>
</reference>
<dbReference type="WBParaSite" id="Minc3s00496g13296">
    <property type="protein sequence ID" value="Minc3s00496g13296"/>
    <property type="gene ID" value="Minc3s00496g13296"/>
</dbReference>